<feature type="region of interest" description="Disordered" evidence="1">
    <location>
        <begin position="296"/>
        <end position="326"/>
    </location>
</feature>
<sequence length="421" mass="46464">MERGPHPPCALSVPGVHLARSTMTPDAPKSRERQYALARMHAARARVCLRSARIVRVSLGPADWHPVSRLLPTRGSTRSPACGSARALLPLSSLRHRVLHIHVPHPSLVHVPLDDAAAVSAPAPKDAHRWTCTPRTAQHPPAPSPSLCSLVSQNQRKKKCTRKEERNAVMTSSHRAATKRDPSSLGQPGTSGLESGSVGARLKATKTRRGHAQDKNAPWRTRYSVPGATPPQNQGTAPHIPRPQFGSEKEGGKKSKTATHRLTQRNFTPDRRRSRVASASLRILKDLGLYRSGPAAHETWMESPSGKKKKGKRWASEPQRRSPDSEVTARFARLTPALNHHARSYQDRLKGHRTITMSGFKLRLTPKNPRYQESPSQISSLAFDPDSVSIPQLHAASPGFDVCRDIKAIQWQTISRPFFNI</sequence>
<feature type="compositionally biased region" description="Basic residues" evidence="1">
    <location>
        <begin position="254"/>
        <end position="263"/>
    </location>
</feature>
<accession>A0AAD6ZS74</accession>
<gene>
    <name evidence="2" type="ORF">DFH08DRAFT_939153</name>
</gene>
<feature type="region of interest" description="Disordered" evidence="1">
    <location>
        <begin position="120"/>
        <end position="275"/>
    </location>
</feature>
<keyword evidence="3" id="KW-1185">Reference proteome</keyword>
<protein>
    <submittedName>
        <fullName evidence="2">Uncharacterized protein</fullName>
    </submittedName>
</protein>
<dbReference type="Proteomes" id="UP001218218">
    <property type="component" value="Unassembled WGS sequence"/>
</dbReference>
<organism evidence="2 3">
    <name type="scientific">Mycena albidolilacea</name>
    <dbReference type="NCBI Taxonomy" id="1033008"/>
    <lineage>
        <taxon>Eukaryota</taxon>
        <taxon>Fungi</taxon>
        <taxon>Dikarya</taxon>
        <taxon>Basidiomycota</taxon>
        <taxon>Agaricomycotina</taxon>
        <taxon>Agaricomycetes</taxon>
        <taxon>Agaricomycetidae</taxon>
        <taxon>Agaricales</taxon>
        <taxon>Marasmiineae</taxon>
        <taxon>Mycenaceae</taxon>
        <taxon>Mycena</taxon>
    </lineage>
</organism>
<proteinExistence type="predicted"/>
<dbReference type="EMBL" id="JARIHO010000030">
    <property type="protein sequence ID" value="KAJ7336851.1"/>
    <property type="molecule type" value="Genomic_DNA"/>
</dbReference>
<dbReference type="AlphaFoldDB" id="A0AAD6ZS74"/>
<evidence type="ECO:0000256" key="1">
    <source>
        <dbReference type="SAM" id="MobiDB-lite"/>
    </source>
</evidence>
<feature type="compositionally biased region" description="Polar residues" evidence="1">
    <location>
        <begin position="184"/>
        <end position="194"/>
    </location>
</feature>
<name>A0AAD6ZS74_9AGAR</name>
<reference evidence="2" key="1">
    <citation type="submission" date="2023-03" db="EMBL/GenBank/DDBJ databases">
        <title>Massive genome expansion in bonnet fungi (Mycena s.s.) driven by repeated elements and novel gene families across ecological guilds.</title>
        <authorList>
            <consortium name="Lawrence Berkeley National Laboratory"/>
            <person name="Harder C.B."/>
            <person name="Miyauchi S."/>
            <person name="Viragh M."/>
            <person name="Kuo A."/>
            <person name="Thoen E."/>
            <person name="Andreopoulos B."/>
            <person name="Lu D."/>
            <person name="Skrede I."/>
            <person name="Drula E."/>
            <person name="Henrissat B."/>
            <person name="Morin E."/>
            <person name="Kohler A."/>
            <person name="Barry K."/>
            <person name="LaButti K."/>
            <person name="Morin E."/>
            <person name="Salamov A."/>
            <person name="Lipzen A."/>
            <person name="Mereny Z."/>
            <person name="Hegedus B."/>
            <person name="Baldrian P."/>
            <person name="Stursova M."/>
            <person name="Weitz H."/>
            <person name="Taylor A."/>
            <person name="Grigoriev I.V."/>
            <person name="Nagy L.G."/>
            <person name="Martin F."/>
            <person name="Kauserud H."/>
        </authorList>
    </citation>
    <scope>NUCLEOTIDE SEQUENCE</scope>
    <source>
        <strain evidence="2">CBHHK002</strain>
    </source>
</reference>
<comment type="caution">
    <text evidence="2">The sequence shown here is derived from an EMBL/GenBank/DDBJ whole genome shotgun (WGS) entry which is preliminary data.</text>
</comment>
<feature type="compositionally biased region" description="Basic and acidic residues" evidence="1">
    <location>
        <begin position="314"/>
        <end position="324"/>
    </location>
</feature>
<evidence type="ECO:0000313" key="3">
    <source>
        <dbReference type="Proteomes" id="UP001218218"/>
    </source>
</evidence>
<evidence type="ECO:0000313" key="2">
    <source>
        <dbReference type="EMBL" id="KAJ7336851.1"/>
    </source>
</evidence>